<dbReference type="EMBL" id="JBHPKH010000004">
    <property type="protein sequence ID" value="MFC1572108.1"/>
    <property type="molecule type" value="Genomic_DNA"/>
</dbReference>
<reference evidence="1 2" key="1">
    <citation type="submission" date="2024-09" db="EMBL/GenBank/DDBJ databases">
        <authorList>
            <person name="D'Angelo T."/>
        </authorList>
    </citation>
    <scope>NUCLEOTIDE SEQUENCE [LARGE SCALE GENOMIC DNA]</scope>
    <source>
        <strain evidence="1">SAG AM-320-E07</strain>
    </source>
</reference>
<keyword evidence="2" id="KW-1185">Reference proteome</keyword>
<dbReference type="InterPro" id="IPR007263">
    <property type="entry name" value="DCC1-like"/>
</dbReference>
<organism evidence="1 2">
    <name type="scientific">Eiseniibacteriota bacterium</name>
    <dbReference type="NCBI Taxonomy" id="2212470"/>
    <lineage>
        <taxon>Bacteria</taxon>
        <taxon>Candidatus Eiseniibacteriota</taxon>
    </lineage>
</organism>
<dbReference type="Pfam" id="PF04134">
    <property type="entry name" value="DCC1-like"/>
    <property type="match status" value="1"/>
</dbReference>
<dbReference type="Proteomes" id="UP001593833">
    <property type="component" value="Unassembled WGS sequence"/>
</dbReference>
<evidence type="ECO:0000313" key="1">
    <source>
        <dbReference type="EMBL" id="MFC1572108.1"/>
    </source>
</evidence>
<proteinExistence type="predicted"/>
<gene>
    <name evidence="1" type="ORF">ACFL6M_00770</name>
</gene>
<evidence type="ECO:0000313" key="2">
    <source>
        <dbReference type="Proteomes" id="UP001593833"/>
    </source>
</evidence>
<comment type="caution">
    <text evidence="1">The sequence shown here is derived from an EMBL/GenBank/DDBJ whole genome shotgun (WGS) entry which is preliminary data.</text>
</comment>
<protein>
    <submittedName>
        <fullName evidence="1">Thiol-disulfide oxidoreductase DCC family protein</fullName>
    </submittedName>
</protein>
<name>A0ABV6YIF0_UNCEI</name>
<sequence>MPDQRHGWQLLYDAECALCTRFARLVQQFDRPGAIEVVSLQDFHARDTAIPMKELLADVHLVGEDGRILRGEDALQQVVETVPQAGPFRWMARSSFGRESSRFLYRAMKRLRRCVRCP</sequence>
<accession>A0ABV6YIF0</accession>